<dbReference type="Pfam" id="PF02362">
    <property type="entry name" value="B3"/>
    <property type="match status" value="2"/>
</dbReference>
<protein>
    <recommendedName>
        <fullName evidence="7">TF-B3 domain-containing protein</fullName>
    </recommendedName>
</protein>
<dbReference type="GO" id="GO:0005634">
    <property type="term" value="C:nucleus"/>
    <property type="evidence" value="ECO:0007669"/>
    <property type="project" value="UniProtKB-SubCell"/>
</dbReference>
<dbReference type="AlphaFoldDB" id="A0A8X7SIE6"/>
<keyword evidence="6" id="KW-0539">Nucleus</keyword>
<keyword evidence="2" id="KW-0677">Repeat</keyword>
<keyword evidence="9" id="KW-1185">Reference proteome</keyword>
<dbReference type="GO" id="GO:0046983">
    <property type="term" value="F:protein dimerization activity"/>
    <property type="evidence" value="ECO:0007669"/>
    <property type="project" value="InterPro"/>
</dbReference>
<evidence type="ECO:0000313" key="9">
    <source>
        <dbReference type="Proteomes" id="UP000886595"/>
    </source>
</evidence>
<evidence type="ECO:0000256" key="6">
    <source>
        <dbReference type="ARBA" id="ARBA00023242"/>
    </source>
</evidence>
<proteinExistence type="predicted"/>
<organism evidence="8 9">
    <name type="scientific">Brassica carinata</name>
    <name type="common">Ethiopian mustard</name>
    <name type="synonym">Abyssinian cabbage</name>
    <dbReference type="NCBI Taxonomy" id="52824"/>
    <lineage>
        <taxon>Eukaryota</taxon>
        <taxon>Viridiplantae</taxon>
        <taxon>Streptophyta</taxon>
        <taxon>Embryophyta</taxon>
        <taxon>Tracheophyta</taxon>
        <taxon>Spermatophyta</taxon>
        <taxon>Magnoliopsida</taxon>
        <taxon>eudicotyledons</taxon>
        <taxon>Gunneridae</taxon>
        <taxon>Pentapetalae</taxon>
        <taxon>rosids</taxon>
        <taxon>malvids</taxon>
        <taxon>Brassicales</taxon>
        <taxon>Brassicaceae</taxon>
        <taxon>Brassiceae</taxon>
        <taxon>Brassica</taxon>
    </lineage>
</organism>
<evidence type="ECO:0000256" key="1">
    <source>
        <dbReference type="ARBA" id="ARBA00004123"/>
    </source>
</evidence>
<evidence type="ECO:0000256" key="5">
    <source>
        <dbReference type="ARBA" id="ARBA00023163"/>
    </source>
</evidence>
<dbReference type="OrthoDB" id="601557at2759"/>
<dbReference type="PROSITE" id="PS50863">
    <property type="entry name" value="B3"/>
    <property type="match status" value="2"/>
</dbReference>
<dbReference type="SMART" id="SM01019">
    <property type="entry name" value="B3"/>
    <property type="match status" value="2"/>
</dbReference>
<keyword evidence="5" id="KW-0804">Transcription</keyword>
<dbReference type="EMBL" id="JAAMPC010000006">
    <property type="protein sequence ID" value="KAG2307643.1"/>
    <property type="molecule type" value="Genomic_DNA"/>
</dbReference>
<evidence type="ECO:0000259" key="7">
    <source>
        <dbReference type="PROSITE" id="PS50863"/>
    </source>
</evidence>
<evidence type="ECO:0000256" key="4">
    <source>
        <dbReference type="ARBA" id="ARBA00023125"/>
    </source>
</evidence>
<dbReference type="InterPro" id="IPR002100">
    <property type="entry name" value="TF_MADSbox"/>
</dbReference>
<dbReference type="PANTHER" id="PTHR31674">
    <property type="entry name" value="B3 DOMAIN-CONTAINING PROTEIN REM-LIKE 3-RELATED"/>
    <property type="match status" value="1"/>
</dbReference>
<dbReference type="Gene3D" id="2.40.330.10">
    <property type="entry name" value="DNA-binding pseudobarrel domain"/>
    <property type="match status" value="2"/>
</dbReference>
<dbReference type="InterPro" id="IPR015300">
    <property type="entry name" value="DNA-bd_pseudobarrel_sf"/>
</dbReference>
<accession>A0A8X7SIE6</accession>
<dbReference type="SUPFAM" id="SSF55455">
    <property type="entry name" value="SRF-like"/>
    <property type="match status" value="1"/>
</dbReference>
<keyword evidence="3" id="KW-0805">Transcription regulation</keyword>
<dbReference type="Gene3D" id="3.40.1810.10">
    <property type="entry name" value="Transcription factor, MADS-box"/>
    <property type="match status" value="1"/>
</dbReference>
<sequence length="844" mass="95613">MRPPLSSSSSSSASSYSLAPTSLKSRLLTVFKKAQELTTLCDIEACVIHYGPYRELRTWPENRDKVRDLALRFIQLDKAKRRKKRVNLYEFLNKMKKTKRAKKNVEELKYPISDDYSPDQINQLIQSLKLSYSTLQERRRFLAEKANLEDRQHLGTQPSNPSQFIKYPQESVLKSQELCVYDQTNNFQHLCFSNTTDYSSAQESGLHYQLTPYGGCDQNMCMGNININEFQRSTQEYSVLPLELQESTSKCSLNQLMQHELYGFDQNMYLAINSISGVASPGPSYLSNKPCEGIVYVPLWNKSFLRKVHCAVCLLELYLPQCEDVTLSLSLRMRFCLPLYEDDKLPLLPRYEDVLRTSILLALFHVGSAFWSLGLISPSLSPFPLWLIGKENLNVGYNPINLVSLGYYRLDFSSMELALFPELPPALIGVVTGDMVLKMVLSDAETMISLASFSAILDTDLLAMMAFETLMSFLCEIVWNCQDAKEVPRALVGSALMVEALNLCSALHKAKEISLLSFHIFSDSQVFISALRLGCVLNEIAGVLYDGRSLATLFNPLSFSFIPCNVQTIPLGFFSKHIEGKTNQKTWKLRSDASDQTWEVIQEGRRLTGGWKDFTKAHDLRIGDIVIFKHEGDMVFHVTLFGPSCCEIQYTHPHIIKEEADADDAADDAAGSGAMSSFSFDYCFLAEISASNLKEDQLYLPVGATSSTALNKQCQEMILLNKKGNSWTLSLRFSESRGMHYITRGWRKFCLDNRCDIGDLFVFNLVGDGKTTPLLCVCPESKECSELLSKHLSRKRVITYQQMEFFHNAKAVRMRNVHEKYLMADEDEETVTQVKADPDTRPLS</sequence>
<feature type="domain" description="TF-B3" evidence="7">
    <location>
        <begin position="683"/>
        <end position="781"/>
    </location>
</feature>
<evidence type="ECO:0000313" key="8">
    <source>
        <dbReference type="EMBL" id="KAG2307643.1"/>
    </source>
</evidence>
<dbReference type="SUPFAM" id="SSF101936">
    <property type="entry name" value="DNA-binding pseudobarrel domain"/>
    <property type="match status" value="2"/>
</dbReference>
<dbReference type="CDD" id="cd10017">
    <property type="entry name" value="B3_DNA"/>
    <property type="match status" value="2"/>
</dbReference>
<dbReference type="Pfam" id="PF00319">
    <property type="entry name" value="SRF-TF"/>
    <property type="match status" value="1"/>
</dbReference>
<dbReference type="GO" id="GO:0003677">
    <property type="term" value="F:DNA binding"/>
    <property type="evidence" value="ECO:0007669"/>
    <property type="project" value="UniProtKB-KW"/>
</dbReference>
<gene>
    <name evidence="8" type="ORF">Bca52824_027391</name>
</gene>
<comment type="subcellular location">
    <subcellularLocation>
        <location evidence="1">Nucleus</location>
    </subcellularLocation>
</comment>
<feature type="domain" description="TF-B3" evidence="7">
    <location>
        <begin position="569"/>
        <end position="644"/>
    </location>
</feature>
<dbReference type="PANTHER" id="PTHR31674:SF31">
    <property type="entry name" value="TF-B3 DOMAIN-CONTAINING PROTEIN"/>
    <property type="match status" value="1"/>
</dbReference>
<reference evidence="8 9" key="1">
    <citation type="submission" date="2020-02" db="EMBL/GenBank/DDBJ databases">
        <authorList>
            <person name="Ma Q."/>
            <person name="Huang Y."/>
            <person name="Song X."/>
            <person name="Pei D."/>
        </authorList>
    </citation>
    <scope>NUCLEOTIDE SEQUENCE [LARGE SCALE GENOMIC DNA]</scope>
    <source>
        <strain evidence="8">Sxm20200214</strain>
        <tissue evidence="8">Leaf</tissue>
    </source>
</reference>
<dbReference type="FunFam" id="2.40.330.10:FF:000009">
    <property type="entry name" value="Transcriptional factor B3 family protein"/>
    <property type="match status" value="1"/>
</dbReference>
<comment type="caution">
    <text evidence="8">The sequence shown here is derived from an EMBL/GenBank/DDBJ whole genome shotgun (WGS) entry which is preliminary data.</text>
</comment>
<keyword evidence="4" id="KW-0238">DNA-binding</keyword>
<dbReference type="InterPro" id="IPR036879">
    <property type="entry name" value="TF_MADSbox_sf"/>
</dbReference>
<dbReference type="InterPro" id="IPR003340">
    <property type="entry name" value="B3_DNA-bd"/>
</dbReference>
<dbReference type="InterPro" id="IPR039218">
    <property type="entry name" value="REM_fam"/>
</dbReference>
<dbReference type="InterPro" id="IPR007679">
    <property type="entry name" value="DUF569"/>
</dbReference>
<evidence type="ECO:0000256" key="2">
    <source>
        <dbReference type="ARBA" id="ARBA00022737"/>
    </source>
</evidence>
<evidence type="ECO:0000256" key="3">
    <source>
        <dbReference type="ARBA" id="ARBA00023015"/>
    </source>
</evidence>
<name>A0A8X7SIE6_BRACI</name>
<dbReference type="Pfam" id="PF04601">
    <property type="entry name" value="DUF569"/>
    <property type="match status" value="1"/>
</dbReference>
<dbReference type="Proteomes" id="UP000886595">
    <property type="component" value="Unassembled WGS sequence"/>
</dbReference>